<accession>D5QHM5</accession>
<dbReference type="Proteomes" id="UP000006468">
    <property type="component" value="Chromosome"/>
</dbReference>
<proteinExistence type="predicted"/>
<evidence type="ECO:0000313" key="3">
    <source>
        <dbReference type="EMBL" id="EFG83469.1"/>
    </source>
</evidence>
<feature type="compositionally biased region" description="Basic and acidic residues" evidence="1">
    <location>
        <begin position="1"/>
        <end position="10"/>
    </location>
</feature>
<dbReference type="InterPro" id="IPR002559">
    <property type="entry name" value="Transposase_11"/>
</dbReference>
<dbReference type="GO" id="GO:0006313">
    <property type="term" value="P:DNA transposition"/>
    <property type="evidence" value="ECO:0007669"/>
    <property type="project" value="InterPro"/>
</dbReference>
<name>D5QHM5_NOVHA</name>
<dbReference type="HOGENOM" id="CLU_1600536_0_0_5"/>
<protein>
    <submittedName>
        <fullName evidence="3">Transposase, IS4</fullName>
    </submittedName>
</protein>
<dbReference type="Pfam" id="PF01609">
    <property type="entry name" value="DDE_Tnp_1"/>
    <property type="match status" value="1"/>
</dbReference>
<gene>
    <name evidence="3" type="ORF">GXY_13268</name>
</gene>
<dbReference type="GO" id="GO:0004803">
    <property type="term" value="F:transposase activity"/>
    <property type="evidence" value="ECO:0007669"/>
    <property type="project" value="InterPro"/>
</dbReference>
<sequence length="166" mass="17505">MGQDFRDADGRSGQSVSDVRCNHRSRPSAGCERKRGGKDQALGRSRRGLTTKIHMLTDMPGHPLRFVVTAGQVGDVTQAQALPAGQEGAAVMADQAYDSNALRAPVARMSAEAVIPCNRTRMIPELTSCVIVSRAASTASSTSDALPPDMIDAPSISLALFTSPQP</sequence>
<organism evidence="3 4">
    <name type="scientific">Novacetimonas hansenii ATCC 23769</name>
    <dbReference type="NCBI Taxonomy" id="714995"/>
    <lineage>
        <taxon>Bacteria</taxon>
        <taxon>Pseudomonadati</taxon>
        <taxon>Pseudomonadota</taxon>
        <taxon>Alphaproteobacteria</taxon>
        <taxon>Acetobacterales</taxon>
        <taxon>Acetobacteraceae</taxon>
        <taxon>Novacetimonas</taxon>
    </lineage>
</organism>
<evidence type="ECO:0000256" key="1">
    <source>
        <dbReference type="SAM" id="MobiDB-lite"/>
    </source>
</evidence>
<dbReference type="AlphaFoldDB" id="D5QHM5"/>
<dbReference type="GO" id="GO:0003677">
    <property type="term" value="F:DNA binding"/>
    <property type="evidence" value="ECO:0007669"/>
    <property type="project" value="InterPro"/>
</dbReference>
<comment type="caution">
    <text evidence="3">The sequence shown here is derived from an EMBL/GenBank/DDBJ whole genome shotgun (WGS) entry which is preliminary data.</text>
</comment>
<feature type="region of interest" description="Disordered" evidence="1">
    <location>
        <begin position="1"/>
        <end position="49"/>
    </location>
</feature>
<dbReference type="EMBL" id="ADTV01000050">
    <property type="protein sequence ID" value="EFG83469.1"/>
    <property type="molecule type" value="Genomic_DNA"/>
</dbReference>
<evidence type="ECO:0000259" key="2">
    <source>
        <dbReference type="Pfam" id="PF01609"/>
    </source>
</evidence>
<reference evidence="3 4" key="1">
    <citation type="journal article" date="2010" name="J. Bacteriol.">
        <title>Genome sequence of a cellulose-producing bacterium, Gluconacetobacter hansenii ATCC 23769.</title>
        <authorList>
            <person name="Iyer P.R."/>
            <person name="Geib S.M."/>
            <person name="Catchmark J."/>
            <person name="Kao T.H."/>
            <person name="Tien M."/>
        </authorList>
    </citation>
    <scope>NUCLEOTIDE SEQUENCE [LARGE SCALE GENOMIC DNA]</scope>
    <source>
        <strain evidence="3 4">ATCC 23769</strain>
    </source>
</reference>
<feature type="domain" description="Transposase IS4-like" evidence="2">
    <location>
        <begin position="43"/>
        <end position="118"/>
    </location>
</feature>
<evidence type="ECO:0000313" key="4">
    <source>
        <dbReference type="Proteomes" id="UP000006468"/>
    </source>
</evidence>